<dbReference type="PANTHER" id="PTHR34754">
    <property type="entry name" value="COILED-COIL DOMAIN-CONTAINING PROTEIN 60"/>
    <property type="match status" value="1"/>
</dbReference>
<feature type="region of interest" description="Disordered" evidence="1">
    <location>
        <begin position="224"/>
        <end position="255"/>
    </location>
</feature>
<dbReference type="Proteomes" id="UP001634394">
    <property type="component" value="Unassembled WGS sequence"/>
</dbReference>
<dbReference type="Pfam" id="PF15769">
    <property type="entry name" value="DUF4698"/>
    <property type="match status" value="1"/>
</dbReference>
<feature type="compositionally biased region" description="Basic and acidic residues" evidence="1">
    <location>
        <begin position="539"/>
        <end position="554"/>
    </location>
</feature>
<feature type="region of interest" description="Disordered" evidence="1">
    <location>
        <begin position="96"/>
        <end position="118"/>
    </location>
</feature>
<sequence>MPPKEDPRIYVRQLPLPIASQKGLKIQARSIEVYNPAYPTRDIVRKENFERRKEQLMKQGFRSKNYEPYVGIGDPFFLEEKKLILHALGQWNEASYEQSSSSSEEEEDEDEKDNLGGKKPVFTAAKFVLRRSRKDLNTVNKEVTHGRSMIRNVRLGHGLFDLIEKEKQAKKAQQEAENQRKREQARNEWQPPKLESDGEEGTDDDLDQDADLSSYLVPAPQNTFLTSLMTPGPDTDEELGIENDDNASTDSSPERDFAVVTFTGMALAENEEEWRKTQSAMLASRATSAISRPGSMRKKKTHTPRPYTPQHTSIYSREGSRLPEDISRDALFRQLCVLHWILDAMSTDPPSAMMPITSSWSLTDIGGSKAPPQKKKTGDIPTWTNFISNNTMGRLTLQPKEPKISKRLSTSKGSKMLSRRSYMTGPKTPTSPGVSTVPATPTSQMALLSGSSRFDSGFPGRSIASPTQEEEEEDISVNKSIFKFLDEYYESLKREDEPTDDKDKEEAPASPLTQEKRKKEKRHKDGEDKERNKSKKSKKSSDDSKLEDKSAMEERVRSARYLRADAHMIRPKSSPALREFQDSLPSNLRSSMPSEMNQKFSEVREDKALLLHDQLDHKERQRMPVCQTKFKALVSATTGSSFHRAVTAMRSDSARMLRQPRDQRKKSQMKGNWYTDIVENIPDEIQQEWQYQKILNKLGKFGLVEGSGKHSIYKFMKVLQTLRDWEICSPDVTAAIEFCRERIVEMTIEEYEEWFQQRFPKVTRPQTAPPAVKTDKGKDKYEGAMESKPRAVQSAFVRRTQK</sequence>
<feature type="compositionally biased region" description="Basic and acidic residues" evidence="1">
    <location>
        <begin position="493"/>
        <end position="507"/>
    </location>
</feature>
<feature type="compositionally biased region" description="Acidic residues" evidence="1">
    <location>
        <begin position="197"/>
        <end position="209"/>
    </location>
</feature>
<feature type="compositionally biased region" description="Acidic residues" evidence="1">
    <location>
        <begin position="103"/>
        <end position="112"/>
    </location>
</feature>
<evidence type="ECO:0008006" key="4">
    <source>
        <dbReference type="Google" id="ProtNLM"/>
    </source>
</evidence>
<feature type="region of interest" description="Disordered" evidence="1">
    <location>
        <begin position="493"/>
        <end position="554"/>
    </location>
</feature>
<feature type="compositionally biased region" description="Basic and acidic residues" evidence="1">
    <location>
        <begin position="773"/>
        <end position="789"/>
    </location>
</feature>
<accession>A0ABD3XU37</accession>
<dbReference type="PANTHER" id="PTHR34754:SF1">
    <property type="entry name" value="COILED-COIL DOMAIN-CONTAINING PROTEIN 60"/>
    <property type="match status" value="1"/>
</dbReference>
<organism evidence="2 3">
    <name type="scientific">Sinanodonta woodiana</name>
    <name type="common">Chinese pond mussel</name>
    <name type="synonym">Anodonta woodiana</name>
    <dbReference type="NCBI Taxonomy" id="1069815"/>
    <lineage>
        <taxon>Eukaryota</taxon>
        <taxon>Metazoa</taxon>
        <taxon>Spiralia</taxon>
        <taxon>Lophotrochozoa</taxon>
        <taxon>Mollusca</taxon>
        <taxon>Bivalvia</taxon>
        <taxon>Autobranchia</taxon>
        <taxon>Heteroconchia</taxon>
        <taxon>Palaeoheterodonta</taxon>
        <taxon>Unionida</taxon>
        <taxon>Unionoidea</taxon>
        <taxon>Unionidae</taxon>
        <taxon>Unioninae</taxon>
        <taxon>Sinanodonta</taxon>
    </lineage>
</organism>
<feature type="compositionally biased region" description="Basic and acidic residues" evidence="1">
    <location>
        <begin position="167"/>
        <end position="186"/>
    </location>
</feature>
<feature type="compositionally biased region" description="Acidic residues" evidence="1">
    <location>
        <begin position="234"/>
        <end position="247"/>
    </location>
</feature>
<feature type="region of interest" description="Disordered" evidence="1">
    <location>
        <begin position="285"/>
        <end position="319"/>
    </location>
</feature>
<evidence type="ECO:0000313" key="2">
    <source>
        <dbReference type="EMBL" id="KAL3889727.1"/>
    </source>
</evidence>
<dbReference type="InterPro" id="IPR031526">
    <property type="entry name" value="DUF4698"/>
</dbReference>
<evidence type="ECO:0000313" key="3">
    <source>
        <dbReference type="Proteomes" id="UP001634394"/>
    </source>
</evidence>
<feature type="region of interest" description="Disordered" evidence="1">
    <location>
        <begin position="167"/>
        <end position="209"/>
    </location>
</feature>
<comment type="caution">
    <text evidence="2">The sequence shown here is derived from an EMBL/GenBank/DDBJ whole genome shotgun (WGS) entry which is preliminary data.</text>
</comment>
<name>A0ABD3XU37_SINWO</name>
<feature type="region of interest" description="Disordered" evidence="1">
    <location>
        <begin position="764"/>
        <end position="802"/>
    </location>
</feature>
<proteinExistence type="predicted"/>
<protein>
    <recommendedName>
        <fullName evidence="4">Coiled-coil domain-containing protein 60</fullName>
    </recommendedName>
</protein>
<dbReference type="AlphaFoldDB" id="A0ABD3XU37"/>
<feature type="compositionally biased region" description="Polar residues" evidence="1">
    <location>
        <begin position="427"/>
        <end position="454"/>
    </location>
</feature>
<gene>
    <name evidence="2" type="ORF">ACJMK2_002056</name>
</gene>
<keyword evidence="3" id="KW-1185">Reference proteome</keyword>
<feature type="region of interest" description="Disordered" evidence="1">
    <location>
        <begin position="405"/>
        <end position="476"/>
    </location>
</feature>
<evidence type="ECO:0000256" key="1">
    <source>
        <dbReference type="SAM" id="MobiDB-lite"/>
    </source>
</evidence>
<dbReference type="EMBL" id="JBJQND010000001">
    <property type="protein sequence ID" value="KAL3889727.1"/>
    <property type="molecule type" value="Genomic_DNA"/>
</dbReference>
<reference evidence="2 3" key="1">
    <citation type="submission" date="2024-11" db="EMBL/GenBank/DDBJ databases">
        <title>Chromosome-level genome assembly of the freshwater bivalve Anodonta woodiana.</title>
        <authorList>
            <person name="Chen X."/>
        </authorList>
    </citation>
    <scope>NUCLEOTIDE SEQUENCE [LARGE SCALE GENOMIC DNA]</scope>
    <source>
        <strain evidence="2">MN2024</strain>
        <tissue evidence="2">Gills</tissue>
    </source>
</reference>